<feature type="compositionally biased region" description="Basic and acidic residues" evidence="1">
    <location>
        <begin position="1"/>
        <end position="21"/>
    </location>
</feature>
<protein>
    <recommendedName>
        <fullName evidence="4">BZIP domain-containing protein</fullName>
    </recommendedName>
</protein>
<reference evidence="2 3" key="1">
    <citation type="submission" date="2016-10" db="EMBL/GenBank/DDBJ databases">
        <title>Draft genome sequence of Coniochaeta ligniaria NRRL30616, a lignocellulolytic fungus for bioabatement of inhibitors in plant biomass hydrolysates.</title>
        <authorList>
            <consortium name="DOE Joint Genome Institute"/>
            <person name="Jimenez D.J."/>
            <person name="Hector R.E."/>
            <person name="Riley R."/>
            <person name="Sun H."/>
            <person name="Grigoriev I.V."/>
            <person name="Van Elsas J.D."/>
            <person name="Nichols N.N."/>
        </authorList>
    </citation>
    <scope>NUCLEOTIDE SEQUENCE [LARGE SCALE GENOMIC DNA]</scope>
    <source>
        <strain evidence="2 3">NRRL 30616</strain>
    </source>
</reference>
<feature type="compositionally biased region" description="Low complexity" evidence="1">
    <location>
        <begin position="263"/>
        <end position="276"/>
    </location>
</feature>
<feature type="region of interest" description="Disordered" evidence="1">
    <location>
        <begin position="213"/>
        <end position="282"/>
    </location>
</feature>
<accession>A0A1J7IXB1</accession>
<dbReference type="InParanoid" id="A0A1J7IXB1"/>
<feature type="compositionally biased region" description="Polar residues" evidence="1">
    <location>
        <begin position="235"/>
        <end position="253"/>
    </location>
</feature>
<proteinExistence type="predicted"/>
<dbReference type="OrthoDB" id="4505928at2759"/>
<organism evidence="2 3">
    <name type="scientific">Coniochaeta ligniaria NRRL 30616</name>
    <dbReference type="NCBI Taxonomy" id="1408157"/>
    <lineage>
        <taxon>Eukaryota</taxon>
        <taxon>Fungi</taxon>
        <taxon>Dikarya</taxon>
        <taxon>Ascomycota</taxon>
        <taxon>Pezizomycotina</taxon>
        <taxon>Sordariomycetes</taxon>
        <taxon>Sordariomycetidae</taxon>
        <taxon>Coniochaetales</taxon>
        <taxon>Coniochaetaceae</taxon>
        <taxon>Coniochaeta</taxon>
    </lineage>
</organism>
<gene>
    <name evidence="2" type="ORF">CONLIGDRAFT_246221</name>
</gene>
<evidence type="ECO:0000256" key="1">
    <source>
        <dbReference type="SAM" id="MobiDB-lite"/>
    </source>
</evidence>
<evidence type="ECO:0008006" key="4">
    <source>
        <dbReference type="Google" id="ProtNLM"/>
    </source>
</evidence>
<evidence type="ECO:0000313" key="2">
    <source>
        <dbReference type="EMBL" id="OIW31949.1"/>
    </source>
</evidence>
<feature type="region of interest" description="Disordered" evidence="1">
    <location>
        <begin position="1"/>
        <end position="30"/>
    </location>
</feature>
<evidence type="ECO:0000313" key="3">
    <source>
        <dbReference type="Proteomes" id="UP000182658"/>
    </source>
</evidence>
<dbReference type="PANTHER" id="PTHR42070:SF1">
    <property type="entry name" value="FILAMENT ASSOCIATED PROTEIN, PUTATIVE (AFU_ORTHOLOGUE AFUA_8G06630)-RELATED"/>
    <property type="match status" value="1"/>
</dbReference>
<dbReference type="EMBL" id="KV875095">
    <property type="protein sequence ID" value="OIW31949.1"/>
    <property type="molecule type" value="Genomic_DNA"/>
</dbReference>
<dbReference type="CDD" id="cd14688">
    <property type="entry name" value="bZIP_YAP"/>
    <property type="match status" value="1"/>
</dbReference>
<dbReference type="Proteomes" id="UP000182658">
    <property type="component" value="Unassembled WGS sequence"/>
</dbReference>
<dbReference type="AlphaFoldDB" id="A0A1J7IXB1"/>
<dbReference type="PANTHER" id="PTHR42070">
    <property type="entry name" value="FILAMENT ASSOCIATED PROTEIN, PUTATIVE (AFU_ORTHOLOGUE AFUA_8G06630)-RELATED"/>
    <property type="match status" value="1"/>
</dbReference>
<keyword evidence="3" id="KW-1185">Reference proteome</keyword>
<sequence length="339" mass="36799">MSRIEKTTEADLKNRIRDNQRRSRQKRKEHLQELEEKLRQCQFQGVEASIEIQAEARKVAEENKKLRTLLNTHGILDDCIAEFLASGTIFPPRHPTSDYPHLAAASGTVQTLERLLEPRRPRCLEPSETCCAQSSVDSCSRQVEAAVTLKSRESSIVSGLSIWGIPAHPDGLRSSISSQEGQIQPPQYIAGPSSGTVLSRTGAAMALKGLSSIKTDARSPTSSNLASASVSSGAHSQQPYDYNMPLFSTSSGYDQPHPTRQRPSLPSSGTSSAASSNYMQTQQTENCSMATDVISGMTGMDPHHVRDQLGCMPGMDYHVGAASFGNVVDRYTTATTLGM</sequence>
<name>A0A1J7IXB1_9PEZI</name>
<feature type="compositionally biased region" description="Low complexity" evidence="1">
    <location>
        <begin position="219"/>
        <end position="234"/>
    </location>
</feature>
<dbReference type="STRING" id="1408157.A0A1J7IXB1"/>